<organism evidence="2 3">
    <name type="scientific">Astrephomene gubernaculifera</name>
    <dbReference type="NCBI Taxonomy" id="47775"/>
    <lineage>
        <taxon>Eukaryota</taxon>
        <taxon>Viridiplantae</taxon>
        <taxon>Chlorophyta</taxon>
        <taxon>core chlorophytes</taxon>
        <taxon>Chlorophyceae</taxon>
        <taxon>CS clade</taxon>
        <taxon>Chlamydomonadales</taxon>
        <taxon>Astrephomenaceae</taxon>
        <taxon>Astrephomene</taxon>
    </lineage>
</organism>
<keyword evidence="3" id="KW-1185">Reference proteome</keyword>
<evidence type="ECO:0000313" key="3">
    <source>
        <dbReference type="Proteomes" id="UP001054857"/>
    </source>
</evidence>
<accession>A0AAD3HLQ8</accession>
<reference evidence="2 3" key="1">
    <citation type="journal article" date="2021" name="Sci. Rep.">
        <title>Genome sequencing of the multicellular alga Astrephomene provides insights into convergent evolution of germ-soma differentiation.</title>
        <authorList>
            <person name="Yamashita S."/>
            <person name="Yamamoto K."/>
            <person name="Matsuzaki R."/>
            <person name="Suzuki S."/>
            <person name="Yamaguchi H."/>
            <person name="Hirooka S."/>
            <person name="Minakuchi Y."/>
            <person name="Miyagishima S."/>
            <person name="Kawachi M."/>
            <person name="Toyoda A."/>
            <person name="Nozaki H."/>
        </authorList>
    </citation>
    <scope>NUCLEOTIDE SEQUENCE [LARGE SCALE GENOMIC DNA]</scope>
    <source>
        <strain evidence="2 3">NIES-4017</strain>
    </source>
</reference>
<evidence type="ECO:0000313" key="2">
    <source>
        <dbReference type="EMBL" id="GFR45231.1"/>
    </source>
</evidence>
<protein>
    <submittedName>
        <fullName evidence="2">Uncharacterized protein</fullName>
    </submittedName>
</protein>
<dbReference type="EMBL" id="BMAR01000009">
    <property type="protein sequence ID" value="GFR45231.1"/>
    <property type="molecule type" value="Genomic_DNA"/>
</dbReference>
<evidence type="ECO:0000256" key="1">
    <source>
        <dbReference type="SAM" id="MobiDB-lite"/>
    </source>
</evidence>
<feature type="non-terminal residue" evidence="2">
    <location>
        <position position="125"/>
    </location>
</feature>
<dbReference type="Proteomes" id="UP001054857">
    <property type="component" value="Unassembled WGS sequence"/>
</dbReference>
<sequence>MPTMATDLFISYSLSNELVRAARALIAGLLPIADGPNSLLSCLTADKGHASSTNPEEGPPHAVHRAPLAWVHAPHATASPPGLSTRPSSQSSVDKSSTPPICATCHRHFTAGDYLSSEPEEQQQP</sequence>
<gene>
    <name evidence="2" type="ORF">Agub_g6629</name>
</gene>
<feature type="compositionally biased region" description="Polar residues" evidence="1">
    <location>
        <begin position="85"/>
        <end position="99"/>
    </location>
</feature>
<proteinExistence type="predicted"/>
<feature type="region of interest" description="Disordered" evidence="1">
    <location>
        <begin position="45"/>
        <end position="104"/>
    </location>
</feature>
<dbReference type="AlphaFoldDB" id="A0AAD3HLQ8"/>
<comment type="caution">
    <text evidence="2">The sequence shown here is derived from an EMBL/GenBank/DDBJ whole genome shotgun (WGS) entry which is preliminary data.</text>
</comment>
<name>A0AAD3HLQ8_9CHLO</name>